<proteinExistence type="predicted"/>
<reference evidence="7 8" key="1">
    <citation type="submission" date="2020-10" db="EMBL/GenBank/DDBJ databases">
        <title>Pygocentrus nattereri (red-bellied piranha) genome, fPygNat1, primary haplotype.</title>
        <authorList>
            <person name="Myers G."/>
            <person name="Meyer A."/>
            <person name="Karagic N."/>
            <person name="Pippel M."/>
            <person name="Winkler S."/>
            <person name="Tracey A."/>
            <person name="Wood J."/>
            <person name="Formenti G."/>
            <person name="Howe K."/>
            <person name="Fedrigo O."/>
            <person name="Jarvis E.D."/>
        </authorList>
    </citation>
    <scope>NUCLEOTIDE SEQUENCE [LARGE SCALE GENOMIC DNA]</scope>
</reference>
<dbReference type="GO" id="GO:0009653">
    <property type="term" value="P:anatomical structure morphogenesis"/>
    <property type="evidence" value="ECO:0007669"/>
    <property type="project" value="TreeGrafter"/>
</dbReference>
<dbReference type="InterPro" id="IPR047519">
    <property type="entry name" value="FH_FOXQ2-like"/>
</dbReference>
<dbReference type="Proteomes" id="UP001501920">
    <property type="component" value="Chromosome 8"/>
</dbReference>
<name>A0A3B4E5B6_PYGNA</name>
<dbReference type="InterPro" id="IPR050211">
    <property type="entry name" value="FOX_domain-containing"/>
</dbReference>
<dbReference type="GO" id="GO:0005634">
    <property type="term" value="C:nucleus"/>
    <property type="evidence" value="ECO:0007669"/>
    <property type="project" value="UniProtKB-SubCell"/>
</dbReference>
<feature type="region of interest" description="Disordered" evidence="5">
    <location>
        <begin position="1"/>
        <end position="78"/>
    </location>
</feature>
<feature type="compositionally biased region" description="Polar residues" evidence="5">
    <location>
        <begin position="65"/>
        <end position="78"/>
    </location>
</feature>
<dbReference type="GO" id="GO:0000981">
    <property type="term" value="F:DNA-binding transcription factor activity, RNA polymerase II-specific"/>
    <property type="evidence" value="ECO:0007669"/>
    <property type="project" value="TreeGrafter"/>
</dbReference>
<organism evidence="7 8">
    <name type="scientific">Pygocentrus nattereri</name>
    <name type="common">Red-bellied piranha</name>
    <dbReference type="NCBI Taxonomy" id="42514"/>
    <lineage>
        <taxon>Eukaryota</taxon>
        <taxon>Metazoa</taxon>
        <taxon>Chordata</taxon>
        <taxon>Craniata</taxon>
        <taxon>Vertebrata</taxon>
        <taxon>Euteleostomi</taxon>
        <taxon>Actinopterygii</taxon>
        <taxon>Neopterygii</taxon>
        <taxon>Teleostei</taxon>
        <taxon>Ostariophysi</taxon>
        <taxon>Characiformes</taxon>
        <taxon>Characoidei</taxon>
        <taxon>Pygocentrus</taxon>
    </lineage>
</organism>
<reference evidence="7" key="3">
    <citation type="submission" date="2025-09" db="UniProtKB">
        <authorList>
            <consortium name="Ensembl"/>
        </authorList>
    </citation>
    <scope>IDENTIFICATION</scope>
</reference>
<dbReference type="CDD" id="cd20035">
    <property type="entry name" value="FH_FOXQ2-like"/>
    <property type="match status" value="1"/>
</dbReference>
<dbReference type="GO" id="GO:0000978">
    <property type="term" value="F:RNA polymerase II cis-regulatory region sequence-specific DNA binding"/>
    <property type="evidence" value="ECO:0007669"/>
    <property type="project" value="TreeGrafter"/>
</dbReference>
<dbReference type="InterPro" id="IPR001766">
    <property type="entry name" value="Fork_head_dom"/>
</dbReference>
<dbReference type="Ensembl" id="ENSPNAT00000018643.2">
    <property type="protein sequence ID" value="ENSPNAP00000030516.2"/>
    <property type="gene ID" value="ENSPNAG00000017282.2"/>
</dbReference>
<dbReference type="PANTHER" id="PTHR11829:SF142">
    <property type="entry name" value="FORK-HEAD DOMAIN-CONTAINING PROTEIN"/>
    <property type="match status" value="1"/>
</dbReference>
<reference evidence="7" key="2">
    <citation type="submission" date="2025-08" db="UniProtKB">
        <authorList>
            <consortium name="Ensembl"/>
        </authorList>
    </citation>
    <scope>IDENTIFICATION</scope>
</reference>
<dbReference type="Pfam" id="PF00250">
    <property type="entry name" value="Forkhead"/>
    <property type="match status" value="1"/>
</dbReference>
<dbReference type="PANTHER" id="PTHR11829">
    <property type="entry name" value="FORKHEAD BOX PROTEIN"/>
    <property type="match status" value="1"/>
</dbReference>
<accession>A0A3B4E5B6</accession>
<evidence type="ECO:0000256" key="3">
    <source>
        <dbReference type="ARBA" id="ARBA00023242"/>
    </source>
</evidence>
<feature type="compositionally biased region" description="Basic and acidic residues" evidence="5">
    <location>
        <begin position="19"/>
        <end position="50"/>
    </location>
</feature>
<evidence type="ECO:0000256" key="5">
    <source>
        <dbReference type="SAM" id="MobiDB-lite"/>
    </source>
</evidence>
<evidence type="ECO:0000259" key="6">
    <source>
        <dbReference type="PROSITE" id="PS50039"/>
    </source>
</evidence>
<evidence type="ECO:0000256" key="2">
    <source>
        <dbReference type="ARBA" id="ARBA00023125"/>
    </source>
</evidence>
<evidence type="ECO:0000313" key="7">
    <source>
        <dbReference type="Ensembl" id="ENSPNAP00000030516.2"/>
    </source>
</evidence>
<dbReference type="PROSITE" id="PS00658">
    <property type="entry name" value="FORK_HEAD_2"/>
    <property type="match status" value="1"/>
</dbReference>
<keyword evidence="2 4" id="KW-0238">DNA-binding</keyword>
<dbReference type="GO" id="GO:0030154">
    <property type="term" value="P:cell differentiation"/>
    <property type="evidence" value="ECO:0007669"/>
    <property type="project" value="TreeGrafter"/>
</dbReference>
<sequence length="229" mass="26835">MTDSVEEWTGKNIDGTEMEVNRSRDDVEMEQRNRLRKDKASKDLHHDKEQTVSPEELSLESTSTRHQTQRSNSAFEENQLQVSSKPSLSFVALIAKAILSSASKKLNLSSIYRYIEEHFLYFKTTHKGWRNSIRHNLSLNDCFVKLGRCEDGKGHYWGIHPAHLADFHRGDFRQHRKANRRRQLRVDSMTEACSWMAQFLPYFILFQQLNLFLGKNFVTFAFTSFRGRT</sequence>
<protein>
    <recommendedName>
        <fullName evidence="6">Fork-head domain-containing protein</fullName>
    </recommendedName>
</protein>
<dbReference type="InterPro" id="IPR030456">
    <property type="entry name" value="TF_fork_head_CS_2"/>
</dbReference>
<evidence type="ECO:0000313" key="8">
    <source>
        <dbReference type="Proteomes" id="UP001501920"/>
    </source>
</evidence>
<keyword evidence="3 4" id="KW-0539">Nucleus</keyword>
<comment type="subcellular location">
    <subcellularLocation>
        <location evidence="1 4">Nucleus</location>
    </subcellularLocation>
</comment>
<feature type="domain" description="Fork-head" evidence="6">
    <location>
        <begin position="85"/>
        <end position="177"/>
    </location>
</feature>
<dbReference type="AlphaFoldDB" id="A0A3B4E5B6"/>
<evidence type="ECO:0000256" key="1">
    <source>
        <dbReference type="ARBA" id="ARBA00004123"/>
    </source>
</evidence>
<dbReference type="GeneTree" id="ENSGT00940000166634"/>
<dbReference type="Gene3D" id="1.10.10.10">
    <property type="entry name" value="Winged helix-like DNA-binding domain superfamily/Winged helix DNA-binding domain"/>
    <property type="match status" value="1"/>
</dbReference>
<dbReference type="PRINTS" id="PR00053">
    <property type="entry name" value="FORKHEAD"/>
</dbReference>
<dbReference type="InterPro" id="IPR036388">
    <property type="entry name" value="WH-like_DNA-bd_sf"/>
</dbReference>
<keyword evidence="8" id="KW-1185">Reference proteome</keyword>
<feature type="compositionally biased region" description="Low complexity" evidence="5">
    <location>
        <begin position="55"/>
        <end position="64"/>
    </location>
</feature>
<dbReference type="SUPFAM" id="SSF46785">
    <property type="entry name" value="Winged helix' DNA-binding domain"/>
    <property type="match status" value="1"/>
</dbReference>
<evidence type="ECO:0000256" key="4">
    <source>
        <dbReference type="PROSITE-ProRule" id="PRU00089"/>
    </source>
</evidence>
<dbReference type="PROSITE" id="PS50039">
    <property type="entry name" value="FORK_HEAD_3"/>
    <property type="match status" value="1"/>
</dbReference>
<dbReference type="InterPro" id="IPR036390">
    <property type="entry name" value="WH_DNA-bd_sf"/>
</dbReference>
<feature type="DNA-binding region" description="Fork-head" evidence="4">
    <location>
        <begin position="85"/>
        <end position="177"/>
    </location>
</feature>
<dbReference type="STRING" id="42514.ENSPNAP00000030516"/>
<dbReference type="SMART" id="SM00339">
    <property type="entry name" value="FH"/>
    <property type="match status" value="1"/>
</dbReference>